<keyword evidence="5" id="KW-1185">Reference proteome</keyword>
<organism evidence="4 5">
    <name type="scientific">Chytriomyces confervae</name>
    <dbReference type="NCBI Taxonomy" id="246404"/>
    <lineage>
        <taxon>Eukaryota</taxon>
        <taxon>Fungi</taxon>
        <taxon>Fungi incertae sedis</taxon>
        <taxon>Chytridiomycota</taxon>
        <taxon>Chytridiomycota incertae sedis</taxon>
        <taxon>Chytridiomycetes</taxon>
        <taxon>Chytridiales</taxon>
        <taxon>Chytriomycetaceae</taxon>
        <taxon>Chytriomyces</taxon>
    </lineage>
</organism>
<dbReference type="OrthoDB" id="10267235at2759"/>
<dbReference type="GO" id="GO:0005737">
    <property type="term" value="C:cytoplasm"/>
    <property type="evidence" value="ECO:0007669"/>
    <property type="project" value="TreeGrafter"/>
</dbReference>
<dbReference type="GO" id="GO:0006646">
    <property type="term" value="P:phosphatidylethanolamine biosynthetic process"/>
    <property type="evidence" value="ECO:0007669"/>
    <property type="project" value="TreeGrafter"/>
</dbReference>
<dbReference type="AlphaFoldDB" id="A0A507EY35"/>
<comment type="caution">
    <text evidence="4">The sequence shown here is derived from an EMBL/GenBank/DDBJ whole genome shotgun (WGS) entry which is preliminary data.</text>
</comment>
<evidence type="ECO:0000256" key="2">
    <source>
        <dbReference type="ARBA" id="ARBA00038211"/>
    </source>
</evidence>
<dbReference type="EMBL" id="QEAP01000338">
    <property type="protein sequence ID" value="TPX68824.1"/>
    <property type="molecule type" value="Genomic_DNA"/>
</dbReference>
<dbReference type="Pfam" id="PF01633">
    <property type="entry name" value="Choline_kinase"/>
    <property type="match status" value="1"/>
</dbReference>
<comment type="similarity">
    <text evidence="2">Belongs to the choline/ethanolamine kinase family.</text>
</comment>
<dbReference type="STRING" id="246404.A0A507EY35"/>
<protein>
    <recommendedName>
        <fullName evidence="3">ethanolamine kinase</fullName>
        <ecNumber evidence="3">2.7.1.82</ecNumber>
    </recommendedName>
</protein>
<dbReference type="SUPFAM" id="SSF56112">
    <property type="entry name" value="Protein kinase-like (PK-like)"/>
    <property type="match status" value="1"/>
</dbReference>
<sequence>MVMDKRTPSQAVDRVPAAFNQVPLLDYTMDHADIMLLLLLRFSLVPGWMRYPHWAGVSRVELEGPNVNAILTPYSDDASAAYSISLFAANSTVVKCVWGTETILIRTYGKGTDALIDRNQEMMNFVILSRSGLSPKVHGRFHNGFIYGYVDGIPFSASDLKHVEKYPLIARHMARWHKVDASDIIEPTSQLFKTYYEWLDSIPEKFTNPSVDATVRSFITIDRLRKELENLEAELSKVDSPIVFCHGDVNPMNIIYDAESGKIDFIDYEYGFYRPRGFDLGNHFCEHTGFDCEWELYPNPEFQRKFLREYLEAYDSSKPVTEEDVTRACAEANKFSLASNLGWGIWGLVQAELSDLEFDYPGYSKMRFDEYFRRKKAYLAM</sequence>
<evidence type="ECO:0000313" key="4">
    <source>
        <dbReference type="EMBL" id="TPX68824.1"/>
    </source>
</evidence>
<dbReference type="InterPro" id="IPR011009">
    <property type="entry name" value="Kinase-like_dom_sf"/>
</dbReference>
<reference evidence="4 5" key="1">
    <citation type="journal article" date="2019" name="Sci. Rep.">
        <title>Comparative genomics of chytrid fungi reveal insights into the obligate biotrophic and pathogenic lifestyle of Synchytrium endobioticum.</title>
        <authorList>
            <person name="van de Vossenberg B.T.L.H."/>
            <person name="Warris S."/>
            <person name="Nguyen H.D.T."/>
            <person name="van Gent-Pelzer M.P.E."/>
            <person name="Joly D.L."/>
            <person name="van de Geest H.C."/>
            <person name="Bonants P.J.M."/>
            <person name="Smith D.S."/>
            <person name="Levesque C.A."/>
            <person name="van der Lee T.A.J."/>
        </authorList>
    </citation>
    <scope>NUCLEOTIDE SEQUENCE [LARGE SCALE GENOMIC DNA]</scope>
    <source>
        <strain evidence="4 5">CBS 675.73</strain>
    </source>
</reference>
<dbReference type="GO" id="GO:0004305">
    <property type="term" value="F:ethanolamine kinase activity"/>
    <property type="evidence" value="ECO:0007669"/>
    <property type="project" value="UniProtKB-EC"/>
</dbReference>
<proteinExistence type="inferred from homology"/>
<comment type="pathway">
    <text evidence="1">Phospholipid metabolism; phosphatidylethanolamine biosynthesis; phosphatidylethanolamine from ethanolamine: step 1/3.</text>
</comment>
<dbReference type="PANTHER" id="PTHR22603:SF66">
    <property type="entry name" value="ETHANOLAMINE KINASE"/>
    <property type="match status" value="1"/>
</dbReference>
<dbReference type="Gene3D" id="3.90.1200.10">
    <property type="match status" value="1"/>
</dbReference>
<dbReference type="Proteomes" id="UP000320333">
    <property type="component" value="Unassembled WGS sequence"/>
</dbReference>
<dbReference type="PANTHER" id="PTHR22603">
    <property type="entry name" value="CHOLINE/ETHANOALAMINE KINASE"/>
    <property type="match status" value="1"/>
</dbReference>
<dbReference type="CDD" id="cd05157">
    <property type="entry name" value="ETNK_euk"/>
    <property type="match status" value="1"/>
</dbReference>
<gene>
    <name evidence="4" type="ORF">CcCBS67573_g07043</name>
</gene>
<evidence type="ECO:0000313" key="5">
    <source>
        <dbReference type="Proteomes" id="UP000320333"/>
    </source>
</evidence>
<name>A0A507EY35_9FUNG</name>
<evidence type="ECO:0000256" key="3">
    <source>
        <dbReference type="ARBA" id="ARBA00038874"/>
    </source>
</evidence>
<evidence type="ECO:0000256" key="1">
    <source>
        <dbReference type="ARBA" id="ARBA00037883"/>
    </source>
</evidence>
<dbReference type="EC" id="2.7.1.82" evidence="3"/>
<accession>A0A507EY35</accession>